<evidence type="ECO:0000313" key="6">
    <source>
        <dbReference type="Proteomes" id="UP000429958"/>
    </source>
</evidence>
<dbReference type="Gene3D" id="1.10.10.60">
    <property type="entry name" value="Homeodomain-like"/>
    <property type="match status" value="2"/>
</dbReference>
<dbReference type="SUPFAM" id="SSF46689">
    <property type="entry name" value="Homeodomain-like"/>
    <property type="match status" value="1"/>
</dbReference>
<organism evidence="5 6">
    <name type="scientific">Clostridium porci</name>
    <dbReference type="NCBI Taxonomy" id="2605778"/>
    <lineage>
        <taxon>Bacteria</taxon>
        <taxon>Bacillati</taxon>
        <taxon>Bacillota</taxon>
        <taxon>Clostridia</taxon>
        <taxon>Eubacteriales</taxon>
        <taxon>Clostridiaceae</taxon>
        <taxon>Clostridium</taxon>
    </lineage>
</organism>
<dbReference type="Pfam" id="PF12833">
    <property type="entry name" value="HTH_18"/>
    <property type="match status" value="1"/>
</dbReference>
<protein>
    <submittedName>
        <fullName evidence="5">Helix-turn-helix transcriptional regulator</fullName>
    </submittedName>
</protein>
<dbReference type="PROSITE" id="PS00041">
    <property type="entry name" value="HTH_ARAC_FAMILY_1"/>
    <property type="match status" value="1"/>
</dbReference>
<dbReference type="RefSeq" id="WP_154472539.1">
    <property type="nucleotide sequence ID" value="NZ_VUMD01000008.1"/>
</dbReference>
<accession>A0A7X2NLW1</accession>
<comment type="caution">
    <text evidence="5">The sequence shown here is derived from an EMBL/GenBank/DDBJ whole genome shotgun (WGS) entry which is preliminary data.</text>
</comment>
<dbReference type="PANTHER" id="PTHR43280:SF28">
    <property type="entry name" value="HTH-TYPE TRANSCRIPTIONAL ACTIVATOR RHAS"/>
    <property type="match status" value="1"/>
</dbReference>
<sequence length="263" mass="30816">MNRRTVLKDSMDILFEQYNQGKLSSLGFRSFTLKAGQSNSYKTMKSAIIVPVSGRAIFSFEDEPFMAKRGLFLHGCPDKMLTLSALENEDFHYINMYYESDQHLLFSRKLKNPDKTISILHQILKMNPDTDIKAQYMLEGLIAGYFNEIFSDFKPELVYNENQIMKDLLNYISVNYKQSVTLRSLAEYVNEKPARISYLFFKYKRIRPIDYLINYRIKIATELLRSGDYTISEAACLVGYKDACYFSRIYKRRMGFPPNRLVK</sequence>
<evidence type="ECO:0000313" key="5">
    <source>
        <dbReference type="EMBL" id="MSS37115.1"/>
    </source>
</evidence>
<keyword evidence="3" id="KW-0804">Transcription</keyword>
<dbReference type="PANTHER" id="PTHR43280">
    <property type="entry name" value="ARAC-FAMILY TRANSCRIPTIONAL REGULATOR"/>
    <property type="match status" value="1"/>
</dbReference>
<dbReference type="InterPro" id="IPR009057">
    <property type="entry name" value="Homeodomain-like_sf"/>
</dbReference>
<dbReference type="GO" id="GO:0043565">
    <property type="term" value="F:sequence-specific DNA binding"/>
    <property type="evidence" value="ECO:0007669"/>
    <property type="project" value="InterPro"/>
</dbReference>
<dbReference type="InterPro" id="IPR018062">
    <property type="entry name" value="HTH_AraC-typ_CS"/>
</dbReference>
<gene>
    <name evidence="5" type="ORF">FYJ39_11130</name>
</gene>
<evidence type="ECO:0000256" key="3">
    <source>
        <dbReference type="ARBA" id="ARBA00023163"/>
    </source>
</evidence>
<proteinExistence type="predicted"/>
<keyword evidence="2" id="KW-0238">DNA-binding</keyword>
<dbReference type="GO" id="GO:0003700">
    <property type="term" value="F:DNA-binding transcription factor activity"/>
    <property type="evidence" value="ECO:0007669"/>
    <property type="project" value="InterPro"/>
</dbReference>
<feature type="domain" description="HTH araC/xylS-type" evidence="4">
    <location>
        <begin position="166"/>
        <end position="263"/>
    </location>
</feature>
<evidence type="ECO:0000256" key="1">
    <source>
        <dbReference type="ARBA" id="ARBA00023015"/>
    </source>
</evidence>
<keyword evidence="6" id="KW-1185">Reference proteome</keyword>
<evidence type="ECO:0000259" key="4">
    <source>
        <dbReference type="PROSITE" id="PS01124"/>
    </source>
</evidence>
<evidence type="ECO:0000256" key="2">
    <source>
        <dbReference type="ARBA" id="ARBA00023125"/>
    </source>
</evidence>
<dbReference type="AlphaFoldDB" id="A0A7X2NLW1"/>
<reference evidence="5 6" key="1">
    <citation type="submission" date="2019-08" db="EMBL/GenBank/DDBJ databases">
        <title>In-depth cultivation of the pig gut microbiome towards novel bacterial diversity and tailored functional studies.</title>
        <authorList>
            <person name="Wylensek D."/>
            <person name="Hitch T.C.A."/>
            <person name="Clavel T."/>
        </authorList>
    </citation>
    <scope>NUCLEOTIDE SEQUENCE [LARGE SCALE GENOMIC DNA]</scope>
    <source>
        <strain evidence="5 6">WCA-389-WT-23D1</strain>
    </source>
</reference>
<keyword evidence="1" id="KW-0805">Transcription regulation</keyword>
<dbReference type="Proteomes" id="UP000429958">
    <property type="component" value="Unassembled WGS sequence"/>
</dbReference>
<dbReference type="InterPro" id="IPR018060">
    <property type="entry name" value="HTH_AraC"/>
</dbReference>
<dbReference type="SMART" id="SM00342">
    <property type="entry name" value="HTH_ARAC"/>
    <property type="match status" value="1"/>
</dbReference>
<name>A0A7X2NLW1_9CLOT</name>
<dbReference type="PROSITE" id="PS01124">
    <property type="entry name" value="HTH_ARAC_FAMILY_2"/>
    <property type="match status" value="1"/>
</dbReference>
<dbReference type="EMBL" id="VUMD01000008">
    <property type="protein sequence ID" value="MSS37115.1"/>
    <property type="molecule type" value="Genomic_DNA"/>
</dbReference>